<dbReference type="PANTHER" id="PTHR17695">
    <property type="entry name" value="SMALL SUBUNIT PROCESSOME COMPONENT 20 HOMOLOG"/>
    <property type="match status" value="1"/>
</dbReference>
<dbReference type="Proteomes" id="UP000186817">
    <property type="component" value="Unassembled WGS sequence"/>
</dbReference>
<accession>A0A1Q9DN65</accession>
<dbReference type="GO" id="GO:0032040">
    <property type="term" value="C:small-subunit processome"/>
    <property type="evidence" value="ECO:0007669"/>
    <property type="project" value="TreeGrafter"/>
</dbReference>
<sequence>MTYSICGPGVQEKCAQGLDTPPPQPLNYASQQCAQIFVDFMLDYPHEHKAMQLRITHLLKNLGYAEEGGRRAALNCLYLVVLHFPEVELSTKWGSLIFAATAARLPQESDPTAHQMLHAADADAACRGQCDSETSILLMLMHLMLMMHVVAAAPSYNLGS</sequence>
<dbReference type="EMBL" id="LSRX01000460">
    <property type="protein sequence ID" value="OLP96624.1"/>
    <property type="molecule type" value="Genomic_DNA"/>
</dbReference>
<dbReference type="GO" id="GO:0030686">
    <property type="term" value="C:90S preribosome"/>
    <property type="evidence" value="ECO:0007669"/>
    <property type="project" value="TreeGrafter"/>
</dbReference>
<evidence type="ECO:0000313" key="2">
    <source>
        <dbReference type="Proteomes" id="UP000186817"/>
    </source>
</evidence>
<dbReference type="OrthoDB" id="360653at2759"/>
<comment type="caution">
    <text evidence="1">The sequence shown here is derived from an EMBL/GenBank/DDBJ whole genome shotgun (WGS) entry which is preliminary data.</text>
</comment>
<protein>
    <submittedName>
        <fullName evidence="1">U3 small nucleolar RNA-associated protein 20</fullName>
    </submittedName>
</protein>
<name>A0A1Q9DN65_SYMMI</name>
<dbReference type="AlphaFoldDB" id="A0A1Q9DN65"/>
<keyword evidence="2" id="KW-1185">Reference proteome</keyword>
<organism evidence="1 2">
    <name type="scientific">Symbiodinium microadriaticum</name>
    <name type="common">Dinoflagellate</name>
    <name type="synonym">Zooxanthella microadriatica</name>
    <dbReference type="NCBI Taxonomy" id="2951"/>
    <lineage>
        <taxon>Eukaryota</taxon>
        <taxon>Sar</taxon>
        <taxon>Alveolata</taxon>
        <taxon>Dinophyceae</taxon>
        <taxon>Suessiales</taxon>
        <taxon>Symbiodiniaceae</taxon>
        <taxon>Symbiodinium</taxon>
    </lineage>
</organism>
<dbReference type="PANTHER" id="PTHR17695:SF11">
    <property type="entry name" value="SMALL SUBUNIT PROCESSOME COMPONENT 20 HOMOLOG"/>
    <property type="match status" value="1"/>
</dbReference>
<gene>
    <name evidence="1" type="primary">utp20</name>
    <name evidence="1" type="ORF">AK812_SmicGene21138</name>
</gene>
<evidence type="ECO:0000313" key="1">
    <source>
        <dbReference type="EMBL" id="OLP96624.1"/>
    </source>
</evidence>
<reference evidence="1 2" key="1">
    <citation type="submission" date="2016-02" db="EMBL/GenBank/DDBJ databases">
        <title>Genome analysis of coral dinoflagellate symbionts highlights evolutionary adaptations to a symbiotic lifestyle.</title>
        <authorList>
            <person name="Aranda M."/>
            <person name="Li Y."/>
            <person name="Liew Y.J."/>
            <person name="Baumgarten S."/>
            <person name="Simakov O."/>
            <person name="Wilson M."/>
            <person name="Piel J."/>
            <person name="Ashoor H."/>
            <person name="Bougouffa S."/>
            <person name="Bajic V.B."/>
            <person name="Ryu T."/>
            <person name="Ravasi T."/>
            <person name="Bayer T."/>
            <person name="Micklem G."/>
            <person name="Kim H."/>
            <person name="Bhak J."/>
            <person name="Lajeunesse T.C."/>
            <person name="Voolstra C.R."/>
        </authorList>
    </citation>
    <scope>NUCLEOTIDE SEQUENCE [LARGE SCALE GENOMIC DNA]</scope>
    <source>
        <strain evidence="1 2">CCMP2467</strain>
    </source>
</reference>
<dbReference type="InterPro" id="IPR052575">
    <property type="entry name" value="SSU_processome_comp_20"/>
</dbReference>
<proteinExistence type="predicted"/>